<protein>
    <submittedName>
        <fullName evidence="2">Uncharacterized protein</fullName>
    </submittedName>
</protein>
<organism evidence="2 3">
    <name type="scientific">Dendrothele bispora (strain CBS 962.96)</name>
    <dbReference type="NCBI Taxonomy" id="1314807"/>
    <lineage>
        <taxon>Eukaryota</taxon>
        <taxon>Fungi</taxon>
        <taxon>Dikarya</taxon>
        <taxon>Basidiomycota</taxon>
        <taxon>Agaricomycotina</taxon>
        <taxon>Agaricomycetes</taxon>
        <taxon>Agaricomycetidae</taxon>
        <taxon>Agaricales</taxon>
        <taxon>Agaricales incertae sedis</taxon>
        <taxon>Dendrothele</taxon>
    </lineage>
</organism>
<reference evidence="2 3" key="1">
    <citation type="journal article" date="2019" name="Nat. Ecol. Evol.">
        <title>Megaphylogeny resolves global patterns of mushroom evolution.</title>
        <authorList>
            <person name="Varga T."/>
            <person name="Krizsan K."/>
            <person name="Foldi C."/>
            <person name="Dima B."/>
            <person name="Sanchez-Garcia M."/>
            <person name="Sanchez-Ramirez S."/>
            <person name="Szollosi G.J."/>
            <person name="Szarkandi J.G."/>
            <person name="Papp V."/>
            <person name="Albert L."/>
            <person name="Andreopoulos W."/>
            <person name="Angelini C."/>
            <person name="Antonin V."/>
            <person name="Barry K.W."/>
            <person name="Bougher N.L."/>
            <person name="Buchanan P."/>
            <person name="Buyck B."/>
            <person name="Bense V."/>
            <person name="Catcheside P."/>
            <person name="Chovatia M."/>
            <person name="Cooper J."/>
            <person name="Damon W."/>
            <person name="Desjardin D."/>
            <person name="Finy P."/>
            <person name="Geml J."/>
            <person name="Haridas S."/>
            <person name="Hughes K."/>
            <person name="Justo A."/>
            <person name="Karasinski D."/>
            <person name="Kautmanova I."/>
            <person name="Kiss B."/>
            <person name="Kocsube S."/>
            <person name="Kotiranta H."/>
            <person name="LaButti K.M."/>
            <person name="Lechner B.E."/>
            <person name="Liimatainen K."/>
            <person name="Lipzen A."/>
            <person name="Lukacs Z."/>
            <person name="Mihaltcheva S."/>
            <person name="Morgado L.N."/>
            <person name="Niskanen T."/>
            <person name="Noordeloos M.E."/>
            <person name="Ohm R.A."/>
            <person name="Ortiz-Santana B."/>
            <person name="Ovrebo C."/>
            <person name="Racz N."/>
            <person name="Riley R."/>
            <person name="Savchenko A."/>
            <person name="Shiryaev A."/>
            <person name="Soop K."/>
            <person name="Spirin V."/>
            <person name="Szebenyi C."/>
            <person name="Tomsovsky M."/>
            <person name="Tulloss R.E."/>
            <person name="Uehling J."/>
            <person name="Grigoriev I.V."/>
            <person name="Vagvolgyi C."/>
            <person name="Papp T."/>
            <person name="Martin F.M."/>
            <person name="Miettinen O."/>
            <person name="Hibbett D.S."/>
            <person name="Nagy L.G."/>
        </authorList>
    </citation>
    <scope>NUCLEOTIDE SEQUENCE [LARGE SCALE GENOMIC DNA]</scope>
    <source>
        <strain evidence="2 3">CBS 962.96</strain>
    </source>
</reference>
<evidence type="ECO:0000256" key="1">
    <source>
        <dbReference type="SAM" id="MobiDB-lite"/>
    </source>
</evidence>
<feature type="region of interest" description="Disordered" evidence="1">
    <location>
        <begin position="38"/>
        <end position="57"/>
    </location>
</feature>
<proteinExistence type="predicted"/>
<evidence type="ECO:0000313" key="3">
    <source>
        <dbReference type="Proteomes" id="UP000297245"/>
    </source>
</evidence>
<dbReference type="Proteomes" id="UP000297245">
    <property type="component" value="Unassembled WGS sequence"/>
</dbReference>
<dbReference type="EMBL" id="ML179497">
    <property type="protein sequence ID" value="THU86445.1"/>
    <property type="molecule type" value="Genomic_DNA"/>
</dbReference>
<sequence length="125" mass="14350">MTSSGRFSESALEVQTKGRKKKMWKISGQPMKVVPSQACEERLEENEQKKDRTRTMTEKITRSELTFPGLIADLSNQRPLCFWIDIVFIVTLHLTGLYSTSAARDLTRLRLVEESSRILSRVESD</sequence>
<gene>
    <name evidence="2" type="ORF">K435DRAFT_805091</name>
</gene>
<name>A0A4V4HDB3_DENBC</name>
<dbReference type="AlphaFoldDB" id="A0A4V4HDB3"/>
<evidence type="ECO:0000313" key="2">
    <source>
        <dbReference type="EMBL" id="THU86445.1"/>
    </source>
</evidence>
<accession>A0A4V4HDB3</accession>
<keyword evidence="3" id="KW-1185">Reference proteome</keyword>
<feature type="compositionally biased region" description="Basic and acidic residues" evidence="1">
    <location>
        <begin position="39"/>
        <end position="57"/>
    </location>
</feature>